<keyword evidence="2" id="KW-0812">Transmembrane</keyword>
<sequence>MPHMYDSPEALQTAVNEYTEWYATNYVGFAGFTALIWDHLMTFPLEFEFIWKEVWKDGMNPRKMKPLLYLFLINRYLTPLGFIVNLFAYLSQDFETIQSVLLPNSDSPCHLADFKEDVPTLYCGDDDVLADLCSISSAKIRHLCRGCVVGHPDFCERMGIDNRRTDLHACTMIFREDLSNVASSTAWLPLLYDTIVISLTLFKAVPEIRKKDHFYIWRRLFEDGLLYYSAIFSVTAVLTGMIIKAPPGLKNVTAQLELLVTVMMMSRITLNLKRSGRKERVNDPGHISALVYASPTTPDEAWLQNVAHATHKDTLQVHDIEDARFPDPVLDISEIKHSKGAIECEAWNGEGEVGESGPSSLRMPSNYVSPYVDE</sequence>
<feature type="region of interest" description="Disordered" evidence="1">
    <location>
        <begin position="349"/>
        <end position="374"/>
    </location>
</feature>
<evidence type="ECO:0000313" key="4">
    <source>
        <dbReference type="EMBL" id="KAF5347538.1"/>
    </source>
</evidence>
<dbReference type="EMBL" id="JAACJM010000092">
    <property type="protein sequence ID" value="KAF5347538.1"/>
    <property type="molecule type" value="Genomic_DNA"/>
</dbReference>
<dbReference type="AlphaFoldDB" id="A0A8H5CTW7"/>
<name>A0A8H5CTW7_9AGAR</name>
<comment type="caution">
    <text evidence="4">The sequence shown here is derived from an EMBL/GenBank/DDBJ whole genome shotgun (WGS) entry which is preliminary data.</text>
</comment>
<proteinExistence type="predicted"/>
<feature type="transmembrane region" description="Helical" evidence="2">
    <location>
        <begin position="225"/>
        <end position="246"/>
    </location>
</feature>
<feature type="transmembrane region" description="Helical" evidence="2">
    <location>
        <begin position="252"/>
        <end position="270"/>
    </location>
</feature>
<feature type="domain" description="DUF6533" evidence="3">
    <location>
        <begin position="26"/>
        <end position="80"/>
    </location>
</feature>
<dbReference type="Pfam" id="PF20151">
    <property type="entry name" value="DUF6533"/>
    <property type="match status" value="1"/>
</dbReference>
<feature type="transmembrane region" description="Helical" evidence="2">
    <location>
        <begin position="67"/>
        <end position="90"/>
    </location>
</feature>
<organism evidence="4 5">
    <name type="scientific">Tetrapyrgos nigripes</name>
    <dbReference type="NCBI Taxonomy" id="182062"/>
    <lineage>
        <taxon>Eukaryota</taxon>
        <taxon>Fungi</taxon>
        <taxon>Dikarya</taxon>
        <taxon>Basidiomycota</taxon>
        <taxon>Agaricomycotina</taxon>
        <taxon>Agaricomycetes</taxon>
        <taxon>Agaricomycetidae</taxon>
        <taxon>Agaricales</taxon>
        <taxon>Marasmiineae</taxon>
        <taxon>Marasmiaceae</taxon>
        <taxon>Tetrapyrgos</taxon>
    </lineage>
</organism>
<evidence type="ECO:0000313" key="5">
    <source>
        <dbReference type="Proteomes" id="UP000559256"/>
    </source>
</evidence>
<keyword evidence="2" id="KW-1133">Transmembrane helix</keyword>
<evidence type="ECO:0000259" key="3">
    <source>
        <dbReference type="Pfam" id="PF20151"/>
    </source>
</evidence>
<dbReference type="InterPro" id="IPR045340">
    <property type="entry name" value="DUF6533"/>
</dbReference>
<protein>
    <recommendedName>
        <fullName evidence="3">DUF6533 domain-containing protein</fullName>
    </recommendedName>
</protein>
<gene>
    <name evidence="4" type="ORF">D9758_014502</name>
</gene>
<evidence type="ECO:0000256" key="1">
    <source>
        <dbReference type="SAM" id="MobiDB-lite"/>
    </source>
</evidence>
<keyword evidence="5" id="KW-1185">Reference proteome</keyword>
<dbReference type="OrthoDB" id="3354157at2759"/>
<accession>A0A8H5CTW7</accession>
<reference evidence="4 5" key="1">
    <citation type="journal article" date="2020" name="ISME J.">
        <title>Uncovering the hidden diversity of litter-decomposition mechanisms in mushroom-forming fungi.</title>
        <authorList>
            <person name="Floudas D."/>
            <person name="Bentzer J."/>
            <person name="Ahren D."/>
            <person name="Johansson T."/>
            <person name="Persson P."/>
            <person name="Tunlid A."/>
        </authorList>
    </citation>
    <scope>NUCLEOTIDE SEQUENCE [LARGE SCALE GENOMIC DNA]</scope>
    <source>
        <strain evidence="4 5">CBS 291.85</strain>
    </source>
</reference>
<keyword evidence="2" id="KW-0472">Membrane</keyword>
<dbReference type="Proteomes" id="UP000559256">
    <property type="component" value="Unassembled WGS sequence"/>
</dbReference>
<feature type="transmembrane region" description="Helical" evidence="2">
    <location>
        <begin position="26"/>
        <end position="47"/>
    </location>
</feature>
<evidence type="ECO:0000256" key="2">
    <source>
        <dbReference type="SAM" id="Phobius"/>
    </source>
</evidence>